<evidence type="ECO:0000256" key="2">
    <source>
        <dbReference type="ARBA" id="ARBA00022729"/>
    </source>
</evidence>
<feature type="compositionally biased region" description="Basic and acidic residues" evidence="3">
    <location>
        <begin position="172"/>
        <end position="181"/>
    </location>
</feature>
<evidence type="ECO:0000256" key="5">
    <source>
        <dbReference type="SAM" id="SignalP"/>
    </source>
</evidence>
<keyword evidence="7" id="KW-1185">Reference proteome</keyword>
<protein>
    <recommendedName>
        <fullName evidence="8">Stigma-specific Stig1 family protein</fullName>
    </recommendedName>
</protein>
<keyword evidence="4" id="KW-1133">Transmembrane helix</keyword>
<dbReference type="Proteomes" id="UP000657918">
    <property type="component" value="Chromosome 4"/>
</dbReference>
<proteinExistence type="inferred from homology"/>
<evidence type="ECO:0000313" key="6">
    <source>
        <dbReference type="EMBL" id="KAF9683349.1"/>
    </source>
</evidence>
<dbReference type="EMBL" id="JADGMS010000004">
    <property type="protein sequence ID" value="KAF9683349.1"/>
    <property type="molecule type" value="Genomic_DNA"/>
</dbReference>
<evidence type="ECO:0000313" key="7">
    <source>
        <dbReference type="Proteomes" id="UP000657918"/>
    </source>
</evidence>
<keyword evidence="4" id="KW-0812">Transmembrane</keyword>
<accession>A0A835K666</accession>
<feature type="transmembrane region" description="Helical" evidence="4">
    <location>
        <begin position="137"/>
        <end position="159"/>
    </location>
</feature>
<evidence type="ECO:0000256" key="1">
    <source>
        <dbReference type="ARBA" id="ARBA00006010"/>
    </source>
</evidence>
<dbReference type="OrthoDB" id="5421723at2759"/>
<feature type="transmembrane region" description="Helical" evidence="4">
    <location>
        <begin position="285"/>
        <end position="305"/>
    </location>
</feature>
<evidence type="ECO:0000256" key="4">
    <source>
        <dbReference type="SAM" id="Phobius"/>
    </source>
</evidence>
<name>A0A835K666_9ROSI</name>
<comment type="caution">
    <text evidence="6">The sequence shown here is derived from an EMBL/GenBank/DDBJ whole genome shotgun (WGS) entry which is preliminary data.</text>
</comment>
<evidence type="ECO:0000256" key="3">
    <source>
        <dbReference type="SAM" id="MobiDB-lite"/>
    </source>
</evidence>
<feature type="chain" id="PRO_5032370544" description="Stigma-specific Stig1 family protein" evidence="5">
    <location>
        <begin position="19"/>
        <end position="841"/>
    </location>
</feature>
<organism evidence="6 7">
    <name type="scientific">Salix dunnii</name>
    <dbReference type="NCBI Taxonomy" id="1413687"/>
    <lineage>
        <taxon>Eukaryota</taxon>
        <taxon>Viridiplantae</taxon>
        <taxon>Streptophyta</taxon>
        <taxon>Embryophyta</taxon>
        <taxon>Tracheophyta</taxon>
        <taxon>Spermatophyta</taxon>
        <taxon>Magnoliopsida</taxon>
        <taxon>eudicotyledons</taxon>
        <taxon>Gunneridae</taxon>
        <taxon>Pentapetalae</taxon>
        <taxon>rosids</taxon>
        <taxon>fabids</taxon>
        <taxon>Malpighiales</taxon>
        <taxon>Salicaceae</taxon>
        <taxon>Saliceae</taxon>
        <taxon>Salix</taxon>
    </lineage>
</organism>
<comment type="similarity">
    <text evidence="1">Belongs to the STIG1 family.</text>
</comment>
<feature type="region of interest" description="Disordered" evidence="3">
    <location>
        <begin position="727"/>
        <end position="746"/>
    </location>
</feature>
<dbReference type="AlphaFoldDB" id="A0A835K666"/>
<keyword evidence="4" id="KW-0472">Membrane</keyword>
<sequence>MELLKLFIALSTMATVAALQLNSYNENSDRQSGLSLSEIQEVASLRGVGRVLAQQNLIANLTCNKLPRICRLKTSPGPDCCKKKCVNVKKDRLNCGMCGYKCKYTEICCKGQCVNASFDKRNCGGCKKKCKKGEFCVYGMSLVMRSSTILFTLLLLMALANTQSATPLATQSHDDIEKHSTSDLPSQGDEKPAHLLRSGRFLAGKATMTCDKYPTTCRAKGSAGPDCCRKQCVNVMTDGLNCGKCGKKCKYSEMCCQGKCVNPSVDEKHCGKCNQKCNKGSTCSFLNLFFLLAMLMSLAIILSAATSVEESFLDFDNEDEENSDLPVQPDANQGTTSSLRGASRFLAQTRAVMTCNNYPRVCRVSGSPGPDCCKKKCVNVMTDKLNCGMCGKKCKYPEICCKGKCVNQMSDKKNCGGCSNKCKKGTMLMSLAIILSAAPSEEESFLDFDNEDEENFDLPVQPDENRETTSSLRGANRLLAQKVRAVMTCNNYPRVCRVSGSPGPDCCKKKCVNVMTDRLNCGMCGKKCKYPEICCKGNCVNPMSDKKNCGGCSNKCKKGTISLSASPSEEESSFDFSNNEDEENLDFPWLQNQETTSSLRGANRFLAQKIRAVMTCNKYPRVCRAKGSPGPDCCKKKCVNVLTDRLNCGMCGKKCKYQEICCKGKCVNPMSDKKNCGGCSNKCKKRSACILKIFFFGAILLGCLAITLSATAPSEEDRSSLEFINNDDEEDNSDLPWPENEETTSSLRGASRFLAQTRAVMTCNKYPRVCRVSGSPGPDCCKKKCVNVLTDRLNCGMCGKKCKYPEICCKGKCVNPMSDKKNCGGCSNKCKKGSKCQYGIN</sequence>
<evidence type="ECO:0008006" key="8">
    <source>
        <dbReference type="Google" id="ProtNLM"/>
    </source>
</evidence>
<dbReference type="Pfam" id="PF04885">
    <property type="entry name" value="Stig1"/>
    <property type="match status" value="6"/>
</dbReference>
<feature type="signal peptide" evidence="5">
    <location>
        <begin position="1"/>
        <end position="18"/>
    </location>
</feature>
<feature type="region of interest" description="Disordered" evidence="3">
    <location>
        <begin position="170"/>
        <end position="190"/>
    </location>
</feature>
<dbReference type="PANTHER" id="PTHR33227">
    <property type="entry name" value="STIGMA-SPECIFIC STIG1-LIKE PROTEIN 3"/>
    <property type="match status" value="1"/>
</dbReference>
<reference evidence="6 7" key="1">
    <citation type="submission" date="2020-10" db="EMBL/GenBank/DDBJ databases">
        <title>Plant Genome Project.</title>
        <authorList>
            <person name="Zhang R.-G."/>
        </authorList>
    </citation>
    <scope>NUCLEOTIDE SEQUENCE [LARGE SCALE GENOMIC DNA]</scope>
    <source>
        <strain evidence="6">FAFU-HL-1</strain>
        <tissue evidence="6">Leaf</tissue>
    </source>
</reference>
<keyword evidence="2 5" id="KW-0732">Signal</keyword>
<dbReference type="InterPro" id="IPR006969">
    <property type="entry name" value="Stig-like"/>
</dbReference>
<dbReference type="PANTHER" id="PTHR33227:SF21">
    <property type="entry name" value="F12F1.21 PROTEIN"/>
    <property type="match status" value="1"/>
</dbReference>
<gene>
    <name evidence="6" type="ORF">SADUNF_Sadunf04G0004300</name>
</gene>